<dbReference type="InterPro" id="IPR016162">
    <property type="entry name" value="Ald_DH_N"/>
</dbReference>
<dbReference type="RefSeq" id="WP_122979921.1">
    <property type="nucleotide sequence ID" value="NZ_BOMX01000160.1"/>
</dbReference>
<comment type="caution">
    <text evidence="3">The sequence shown here is derived from an EMBL/GenBank/DDBJ whole genome shotgun (WGS) entry which is preliminary data.</text>
</comment>
<dbReference type="InterPro" id="IPR016163">
    <property type="entry name" value="Ald_DH_C"/>
</dbReference>
<name>A0A561WBQ1_ACTTI</name>
<feature type="domain" description="Aldehyde dehydrogenase" evidence="2">
    <location>
        <begin position="28"/>
        <end position="378"/>
    </location>
</feature>
<protein>
    <submittedName>
        <fullName evidence="3">Acyl-CoA reductase-like NAD-dependent aldehyde dehydrogenase</fullName>
    </submittedName>
</protein>
<accession>A0A561WBQ1</accession>
<dbReference type="Proteomes" id="UP000320239">
    <property type="component" value="Unassembled WGS sequence"/>
</dbReference>
<dbReference type="InterPro" id="IPR016161">
    <property type="entry name" value="Ald_DH/histidinol_DH"/>
</dbReference>
<keyword evidence="4" id="KW-1185">Reference proteome</keyword>
<keyword evidence="1" id="KW-0560">Oxidoreductase</keyword>
<dbReference type="Gene3D" id="3.40.605.10">
    <property type="entry name" value="Aldehyde Dehydrogenase, Chain A, domain 1"/>
    <property type="match status" value="1"/>
</dbReference>
<reference evidence="3 4" key="1">
    <citation type="submission" date="2019-06" db="EMBL/GenBank/DDBJ databases">
        <title>Sequencing the genomes of 1000 actinobacteria strains.</title>
        <authorList>
            <person name="Klenk H.-P."/>
        </authorList>
    </citation>
    <scope>NUCLEOTIDE SEQUENCE [LARGE SCALE GENOMIC DNA]</scope>
    <source>
        <strain evidence="3 4">DSM 43866</strain>
    </source>
</reference>
<proteinExistence type="predicted"/>
<evidence type="ECO:0000256" key="1">
    <source>
        <dbReference type="ARBA" id="ARBA00023002"/>
    </source>
</evidence>
<dbReference type="InterPro" id="IPR015590">
    <property type="entry name" value="Aldehyde_DH_dom"/>
</dbReference>
<dbReference type="GO" id="GO:0016620">
    <property type="term" value="F:oxidoreductase activity, acting on the aldehyde or oxo group of donors, NAD or NADP as acceptor"/>
    <property type="evidence" value="ECO:0007669"/>
    <property type="project" value="InterPro"/>
</dbReference>
<evidence type="ECO:0000259" key="2">
    <source>
        <dbReference type="Pfam" id="PF00171"/>
    </source>
</evidence>
<dbReference type="SUPFAM" id="SSF53720">
    <property type="entry name" value="ALDH-like"/>
    <property type="match status" value="1"/>
</dbReference>
<dbReference type="Gene3D" id="3.40.309.10">
    <property type="entry name" value="Aldehyde Dehydrogenase, Chain A, domain 2"/>
    <property type="match status" value="1"/>
</dbReference>
<organism evidence="3 4">
    <name type="scientific">Actinoplanes teichomyceticus</name>
    <dbReference type="NCBI Taxonomy" id="1867"/>
    <lineage>
        <taxon>Bacteria</taxon>
        <taxon>Bacillati</taxon>
        <taxon>Actinomycetota</taxon>
        <taxon>Actinomycetes</taxon>
        <taxon>Micromonosporales</taxon>
        <taxon>Micromonosporaceae</taxon>
        <taxon>Actinoplanes</taxon>
    </lineage>
</organism>
<dbReference type="EMBL" id="VIWY01000003">
    <property type="protein sequence ID" value="TWG21275.1"/>
    <property type="molecule type" value="Genomic_DNA"/>
</dbReference>
<gene>
    <name evidence="3" type="ORF">FHX34_103813</name>
</gene>
<sequence length="455" mass="47397">MSAAAIEPIVCGRTVHSLDRAVLADVCGTPLADVGQAPRLMAAGALAQARRAADGRPVEHALLVRAAELFANAELDGETPDEYERRVALGTGLPRGTVRHATADIVRAIDRLPRTVAAELPATEQGSGYRTVWVPAGRIFAAVMASNHPAPNDSWLHALALGFSVLVRPGTRDPFTARRLVLALLAAGLPAHRVSYLPGSHAVGSYLLESADRGIVYGGDEAVARWRGSASVTTRGPGRSRALLDVAPTDEVLDHLATAAAYDGGTRCNNISLVLTTGDVRAVADGLAARFDKLGGPVVTAPDAVLPAVDAARAEVLAGQLRGLREELTVHAPVGAEPVTGLPDGSYRPLPTVLSTDDPRHPAVGLELPFPFVVVAPWRRGEPDLLGGALVANLLTEDEDIVAGAVADPRIGKVTRGRTLPWAAAPGTPHDGNLSVFLLHPKGIVDMGGKEDAMA</sequence>
<dbReference type="AlphaFoldDB" id="A0A561WBQ1"/>
<evidence type="ECO:0000313" key="4">
    <source>
        <dbReference type="Proteomes" id="UP000320239"/>
    </source>
</evidence>
<dbReference type="OrthoDB" id="229416at2"/>
<evidence type="ECO:0000313" key="3">
    <source>
        <dbReference type="EMBL" id="TWG21275.1"/>
    </source>
</evidence>
<dbReference type="Pfam" id="PF00171">
    <property type="entry name" value="Aldedh"/>
    <property type="match status" value="1"/>
</dbReference>